<reference evidence="1 2" key="2">
    <citation type="submission" date="2018-11" db="EMBL/GenBank/DDBJ databases">
        <authorList>
            <consortium name="Pathogen Informatics"/>
        </authorList>
    </citation>
    <scope>NUCLEOTIDE SEQUENCE [LARGE SCALE GENOMIC DNA]</scope>
    <source>
        <strain evidence="1">Dakar</strain>
        <strain evidence="2">Dakar, Senegal</strain>
    </source>
</reference>
<sequence length="51" mass="5987">MMIYTRGRNCLVVHLIGSFEEGGQTWNSVCKFHQFYRFVLLNICHPVTINI</sequence>
<evidence type="ECO:0000313" key="1">
    <source>
        <dbReference type="EMBL" id="VDO87640.1"/>
    </source>
</evidence>
<accession>A0A183JNG9</accession>
<evidence type="ECO:0000313" key="3">
    <source>
        <dbReference type="WBParaSite" id="SCUD_0000425501-mRNA-1"/>
    </source>
</evidence>
<evidence type="ECO:0000313" key="2">
    <source>
        <dbReference type="Proteomes" id="UP000279833"/>
    </source>
</evidence>
<dbReference type="EMBL" id="UZAK01005471">
    <property type="protein sequence ID" value="VDO87640.1"/>
    <property type="molecule type" value="Genomic_DNA"/>
</dbReference>
<dbReference type="Proteomes" id="UP000279833">
    <property type="component" value="Unassembled WGS sequence"/>
</dbReference>
<name>A0A183JNG9_9TREM</name>
<organism evidence="3">
    <name type="scientific">Schistosoma curassoni</name>
    <dbReference type="NCBI Taxonomy" id="6186"/>
    <lineage>
        <taxon>Eukaryota</taxon>
        <taxon>Metazoa</taxon>
        <taxon>Spiralia</taxon>
        <taxon>Lophotrochozoa</taxon>
        <taxon>Platyhelminthes</taxon>
        <taxon>Trematoda</taxon>
        <taxon>Digenea</taxon>
        <taxon>Strigeidida</taxon>
        <taxon>Schistosomatoidea</taxon>
        <taxon>Schistosomatidae</taxon>
        <taxon>Schistosoma</taxon>
    </lineage>
</organism>
<dbReference type="AlphaFoldDB" id="A0A183JNG9"/>
<keyword evidence="2" id="KW-1185">Reference proteome</keyword>
<protein>
    <submittedName>
        <fullName evidence="1 3">Uncharacterized protein</fullName>
    </submittedName>
</protein>
<reference evidence="3" key="1">
    <citation type="submission" date="2016-06" db="UniProtKB">
        <authorList>
            <consortium name="WormBaseParasite"/>
        </authorList>
    </citation>
    <scope>IDENTIFICATION</scope>
</reference>
<dbReference type="WBParaSite" id="SCUD_0000425501-mRNA-1">
    <property type="protein sequence ID" value="SCUD_0000425501-mRNA-1"/>
    <property type="gene ID" value="SCUD_0000425501"/>
</dbReference>
<proteinExistence type="predicted"/>
<gene>
    <name evidence="1" type="ORF">SCUD_LOCUS4255</name>
</gene>